<proteinExistence type="predicted"/>
<evidence type="ECO:0000259" key="3">
    <source>
        <dbReference type="Pfam" id="PF13649"/>
    </source>
</evidence>
<accession>A0A6B0GKM7</accession>
<dbReference type="PANTHER" id="PTHR43861:SF1">
    <property type="entry name" value="TRANS-ACONITATE 2-METHYLTRANSFERASE"/>
    <property type="match status" value="1"/>
</dbReference>
<dbReference type="GO" id="GO:0032259">
    <property type="term" value="P:methylation"/>
    <property type="evidence" value="ECO:0007669"/>
    <property type="project" value="UniProtKB-KW"/>
</dbReference>
<dbReference type="InterPro" id="IPR029063">
    <property type="entry name" value="SAM-dependent_MTases_sf"/>
</dbReference>
<dbReference type="GO" id="GO:0008168">
    <property type="term" value="F:methyltransferase activity"/>
    <property type="evidence" value="ECO:0007669"/>
    <property type="project" value="UniProtKB-KW"/>
</dbReference>
<keyword evidence="5" id="KW-1185">Reference proteome</keyword>
<evidence type="ECO:0000256" key="1">
    <source>
        <dbReference type="ARBA" id="ARBA00022603"/>
    </source>
</evidence>
<dbReference type="Gene3D" id="3.40.50.150">
    <property type="entry name" value="Vaccinia Virus protein VP39"/>
    <property type="match status" value="1"/>
</dbReference>
<reference evidence="4 5" key="1">
    <citation type="submission" date="2019-12" db="EMBL/GenBank/DDBJ databases">
        <title>Halocatena pleomorpha gen. nov. sp. nov., an extremely halophilic archaeon of family Halobacteriaceae isolated from saltpan soil.</title>
        <authorList>
            <person name="Pal Y."/>
            <person name="Verma A."/>
            <person name="Krishnamurthi S."/>
            <person name="Kumar P."/>
        </authorList>
    </citation>
    <scope>NUCLEOTIDE SEQUENCE [LARGE SCALE GENOMIC DNA]</scope>
    <source>
        <strain evidence="4 5">JCM 16495</strain>
    </source>
</reference>
<dbReference type="RefSeq" id="WP_158204853.1">
    <property type="nucleotide sequence ID" value="NZ_WSZK01000017.1"/>
</dbReference>
<name>A0A6B0GKM7_9EURY</name>
<gene>
    <name evidence="4" type="ORF">GQS65_11840</name>
</gene>
<keyword evidence="1 4" id="KW-0489">Methyltransferase</keyword>
<evidence type="ECO:0000313" key="4">
    <source>
        <dbReference type="EMBL" id="MWG35170.1"/>
    </source>
</evidence>
<dbReference type="CDD" id="cd02440">
    <property type="entry name" value="AdoMet_MTases"/>
    <property type="match status" value="1"/>
</dbReference>
<dbReference type="EMBL" id="WSZK01000017">
    <property type="protein sequence ID" value="MWG35170.1"/>
    <property type="molecule type" value="Genomic_DNA"/>
</dbReference>
<sequence>MDDPVSRTLAAYEGLAPEYRERHDDRSVVAESVERFDRALADARESGPLTTDRPARVLDVGCGPGWEAATFADRGHDVTAVDLTPAFLDQAGEVAPNAARVRMDMRTLGFASRVFDGLWVCASFLHVPREDAAETLAGFRRVLRPGGVLFCAVQRGEGERDTEASPYEADDERRFTLYGEDEFRSLVASAGFERVETSVDDDHWIQSLARVPGRE</sequence>
<dbReference type="Pfam" id="PF13649">
    <property type="entry name" value="Methyltransf_25"/>
    <property type="match status" value="1"/>
</dbReference>
<evidence type="ECO:0000313" key="5">
    <source>
        <dbReference type="Proteomes" id="UP000451471"/>
    </source>
</evidence>
<keyword evidence="2 4" id="KW-0808">Transferase</keyword>
<comment type="caution">
    <text evidence="4">The sequence shown here is derived from an EMBL/GenBank/DDBJ whole genome shotgun (WGS) entry which is preliminary data.</text>
</comment>
<protein>
    <submittedName>
        <fullName evidence="4">Methyltransferase domain-containing protein</fullName>
    </submittedName>
</protein>
<dbReference type="SUPFAM" id="SSF53335">
    <property type="entry name" value="S-adenosyl-L-methionine-dependent methyltransferases"/>
    <property type="match status" value="1"/>
</dbReference>
<dbReference type="AlphaFoldDB" id="A0A6B0GKM7"/>
<dbReference type="Proteomes" id="UP000451471">
    <property type="component" value="Unassembled WGS sequence"/>
</dbReference>
<dbReference type="InterPro" id="IPR041698">
    <property type="entry name" value="Methyltransf_25"/>
</dbReference>
<dbReference type="OrthoDB" id="8915at2157"/>
<dbReference type="PANTHER" id="PTHR43861">
    <property type="entry name" value="TRANS-ACONITATE 2-METHYLTRANSFERASE-RELATED"/>
    <property type="match status" value="1"/>
</dbReference>
<organism evidence="4 5">
    <name type="scientific">Halomarina oriensis</name>
    <dbReference type="NCBI Taxonomy" id="671145"/>
    <lineage>
        <taxon>Archaea</taxon>
        <taxon>Methanobacteriati</taxon>
        <taxon>Methanobacteriota</taxon>
        <taxon>Stenosarchaea group</taxon>
        <taxon>Halobacteria</taxon>
        <taxon>Halobacteriales</taxon>
        <taxon>Natronomonadaceae</taxon>
        <taxon>Halomarina</taxon>
    </lineage>
</organism>
<evidence type="ECO:0000256" key="2">
    <source>
        <dbReference type="ARBA" id="ARBA00022679"/>
    </source>
</evidence>
<feature type="domain" description="Methyltransferase" evidence="3">
    <location>
        <begin position="57"/>
        <end position="147"/>
    </location>
</feature>